<keyword evidence="4" id="KW-1185">Reference proteome</keyword>
<dbReference type="SUPFAM" id="SSF53062">
    <property type="entry name" value="PTS system fructose IIA component-like"/>
    <property type="match status" value="1"/>
</dbReference>
<dbReference type="PROSITE" id="PS51096">
    <property type="entry name" value="PTS_EIIA_TYPE_4"/>
    <property type="match status" value="1"/>
</dbReference>
<dbReference type="AlphaFoldDB" id="A0A3N1X5V9"/>
<keyword evidence="1" id="KW-0808">Transferase</keyword>
<sequence length="140" mass="15623">MKQILLVSHGYMAYGTHEAAKMIIGDIDYLDHLCLSADKDVEVFKNEIREKLIKINDAKQIIVLADLLGGSPYTTTLALLDELNLTEKSFVVAGMNLSLIIQVALMENSLTEAELKSIIEESKSSMVMFEQNNNDDDDEL</sequence>
<evidence type="ECO:0000259" key="2">
    <source>
        <dbReference type="PROSITE" id="PS51096"/>
    </source>
</evidence>
<protein>
    <submittedName>
        <fullName evidence="3">PTS system N-acetylgalactosamine-specific IIA component</fullName>
    </submittedName>
</protein>
<dbReference type="InterPro" id="IPR004701">
    <property type="entry name" value="PTS_EIIA_man-typ"/>
</dbReference>
<dbReference type="OrthoDB" id="6623712at2"/>
<accession>A0A3N1X5V9</accession>
<feature type="domain" description="PTS EIIA type-4" evidence="2">
    <location>
        <begin position="1"/>
        <end position="126"/>
    </location>
</feature>
<evidence type="ECO:0000256" key="1">
    <source>
        <dbReference type="ARBA" id="ARBA00022679"/>
    </source>
</evidence>
<evidence type="ECO:0000313" key="3">
    <source>
        <dbReference type="EMBL" id="ROR22164.1"/>
    </source>
</evidence>
<dbReference type="GO" id="GO:0016020">
    <property type="term" value="C:membrane"/>
    <property type="evidence" value="ECO:0007669"/>
    <property type="project" value="InterPro"/>
</dbReference>
<name>A0A3N1X5V9_9FIRM</name>
<dbReference type="PANTHER" id="PTHR33799:SF1">
    <property type="entry name" value="PTS SYSTEM MANNOSE-SPECIFIC EIIAB COMPONENT-RELATED"/>
    <property type="match status" value="1"/>
</dbReference>
<evidence type="ECO:0000313" key="4">
    <source>
        <dbReference type="Proteomes" id="UP000273083"/>
    </source>
</evidence>
<comment type="caution">
    <text evidence="3">The sequence shown here is derived from an EMBL/GenBank/DDBJ whole genome shotgun (WGS) entry which is preliminary data.</text>
</comment>
<dbReference type="Proteomes" id="UP000273083">
    <property type="component" value="Unassembled WGS sequence"/>
</dbReference>
<organism evidence="3 4">
    <name type="scientific">Mobilisporobacter senegalensis</name>
    <dbReference type="NCBI Taxonomy" id="1329262"/>
    <lineage>
        <taxon>Bacteria</taxon>
        <taxon>Bacillati</taxon>
        <taxon>Bacillota</taxon>
        <taxon>Clostridia</taxon>
        <taxon>Lachnospirales</taxon>
        <taxon>Lachnospiraceae</taxon>
        <taxon>Mobilisporobacter</taxon>
    </lineage>
</organism>
<reference evidence="3 4" key="1">
    <citation type="submission" date="2018-11" db="EMBL/GenBank/DDBJ databases">
        <title>Genomic Encyclopedia of Type Strains, Phase IV (KMG-IV): sequencing the most valuable type-strain genomes for metagenomic binning, comparative biology and taxonomic classification.</title>
        <authorList>
            <person name="Goeker M."/>
        </authorList>
    </citation>
    <scope>NUCLEOTIDE SEQUENCE [LARGE SCALE GENOMIC DNA]</scope>
    <source>
        <strain evidence="3 4">DSM 26537</strain>
    </source>
</reference>
<proteinExistence type="predicted"/>
<gene>
    <name evidence="3" type="ORF">EDD66_11647</name>
</gene>
<dbReference type="Pfam" id="PF03610">
    <property type="entry name" value="EIIA-man"/>
    <property type="match status" value="1"/>
</dbReference>
<dbReference type="Gene3D" id="3.40.50.510">
    <property type="entry name" value="Phosphotransferase system, mannose-type IIA component"/>
    <property type="match status" value="1"/>
</dbReference>
<dbReference type="EMBL" id="RJVG01000016">
    <property type="protein sequence ID" value="ROR22164.1"/>
    <property type="molecule type" value="Genomic_DNA"/>
</dbReference>
<dbReference type="InterPro" id="IPR051471">
    <property type="entry name" value="Bacterial_PTS_sugar_comp"/>
</dbReference>
<dbReference type="RefSeq" id="WP_123610877.1">
    <property type="nucleotide sequence ID" value="NZ_RJVG01000016.1"/>
</dbReference>
<dbReference type="GO" id="GO:0009401">
    <property type="term" value="P:phosphoenolpyruvate-dependent sugar phosphotransferase system"/>
    <property type="evidence" value="ECO:0007669"/>
    <property type="project" value="InterPro"/>
</dbReference>
<dbReference type="PANTHER" id="PTHR33799">
    <property type="entry name" value="PTS PERMEASE-RELATED-RELATED"/>
    <property type="match status" value="1"/>
</dbReference>
<dbReference type="InterPro" id="IPR036662">
    <property type="entry name" value="PTS_EIIA_man-typ_sf"/>
</dbReference>
<dbReference type="GO" id="GO:0016740">
    <property type="term" value="F:transferase activity"/>
    <property type="evidence" value="ECO:0007669"/>
    <property type="project" value="UniProtKB-KW"/>
</dbReference>